<evidence type="ECO:0000313" key="2">
    <source>
        <dbReference type="EMBL" id="SHO65100.1"/>
    </source>
</evidence>
<dbReference type="Proteomes" id="UP000184609">
    <property type="component" value="Unassembled WGS sequence"/>
</dbReference>
<dbReference type="Pfam" id="PF18935">
    <property type="entry name" value="DUF5683"/>
    <property type="match status" value="1"/>
</dbReference>
<reference evidence="3" key="1">
    <citation type="submission" date="2016-12" db="EMBL/GenBank/DDBJ databases">
        <authorList>
            <person name="Varghese N."/>
            <person name="Submissions S."/>
        </authorList>
    </citation>
    <scope>NUCLEOTIDE SEQUENCE [LARGE SCALE GENOMIC DNA]</scope>
    <source>
        <strain evidence="3">DSM 25035</strain>
    </source>
</reference>
<dbReference type="RefSeq" id="WP_317129071.1">
    <property type="nucleotide sequence ID" value="NZ_FRXN01000006.1"/>
</dbReference>
<gene>
    <name evidence="2" type="ORF">SAMN04488108_3862</name>
</gene>
<keyword evidence="3" id="KW-1185">Reference proteome</keyword>
<name>A0A1M7ZJL3_9BACT</name>
<organism evidence="2 3">
    <name type="scientific">Algoriphagus zhangzhouensis</name>
    <dbReference type="NCBI Taxonomy" id="1073327"/>
    <lineage>
        <taxon>Bacteria</taxon>
        <taxon>Pseudomonadati</taxon>
        <taxon>Bacteroidota</taxon>
        <taxon>Cytophagia</taxon>
        <taxon>Cytophagales</taxon>
        <taxon>Cyclobacteriaceae</taxon>
        <taxon>Algoriphagus</taxon>
    </lineage>
</organism>
<protein>
    <recommendedName>
        <fullName evidence="1">DUF5683 domain-containing protein</fullName>
    </recommendedName>
</protein>
<dbReference type="EMBL" id="FRXN01000006">
    <property type="protein sequence ID" value="SHO65100.1"/>
    <property type="molecule type" value="Genomic_DNA"/>
</dbReference>
<dbReference type="STRING" id="1073327.SAMN04488108_3862"/>
<sequence>MKPTKQHFLAKSKAPWISLGLLFFGLLLFQPVLAQNEAEIKTEKVKKKEEKPDYSSLPKDPRKATLLSAILPGAGQVYNGKAWKVPILYAGFITDIYFIGFNNKRYQVFREALFAYDDGDTNAFPNLNREALVRNVDYWRSNRDLTILLMAGIYALNIIDANVDAHLSGFDISDDLALGFEPNFGSFSAQNQQMGLTLKLKFK</sequence>
<dbReference type="InterPro" id="IPR043738">
    <property type="entry name" value="DUF5683"/>
</dbReference>
<feature type="domain" description="DUF5683" evidence="1">
    <location>
        <begin position="59"/>
        <end position="202"/>
    </location>
</feature>
<accession>A0A1M7ZJL3</accession>
<proteinExistence type="predicted"/>
<dbReference type="AlphaFoldDB" id="A0A1M7ZJL3"/>
<evidence type="ECO:0000259" key="1">
    <source>
        <dbReference type="Pfam" id="PF18935"/>
    </source>
</evidence>
<evidence type="ECO:0000313" key="3">
    <source>
        <dbReference type="Proteomes" id="UP000184609"/>
    </source>
</evidence>